<feature type="domain" description="S1 motif" evidence="2">
    <location>
        <begin position="153"/>
        <end position="213"/>
    </location>
</feature>
<reference evidence="3" key="1">
    <citation type="journal article" date="2021" name="PeerJ">
        <title>Extensive microbial diversity within the chicken gut microbiome revealed by metagenomics and culture.</title>
        <authorList>
            <person name="Gilroy R."/>
            <person name="Ravi A."/>
            <person name="Getino M."/>
            <person name="Pursley I."/>
            <person name="Horton D.L."/>
            <person name="Alikhan N.F."/>
            <person name="Baker D."/>
            <person name="Gharbi K."/>
            <person name="Hall N."/>
            <person name="Watson M."/>
            <person name="Adriaenssens E.M."/>
            <person name="Foster-Nyarko E."/>
            <person name="Jarju S."/>
            <person name="Secka A."/>
            <person name="Antonio M."/>
            <person name="Oren A."/>
            <person name="Chaudhuri R.R."/>
            <person name="La Ragione R."/>
            <person name="Hildebrand F."/>
            <person name="Pallen M.J."/>
        </authorList>
    </citation>
    <scope>NUCLEOTIDE SEQUENCE</scope>
    <source>
        <strain evidence="3">CHK169-2315</strain>
    </source>
</reference>
<evidence type="ECO:0000259" key="2">
    <source>
        <dbReference type="PROSITE" id="PS50126"/>
    </source>
</evidence>
<comment type="caution">
    <text evidence="3">The sequence shown here is derived from an EMBL/GenBank/DDBJ whole genome shotgun (WGS) entry which is preliminary data.</text>
</comment>
<dbReference type="SUPFAM" id="SSF50249">
    <property type="entry name" value="Nucleic acid-binding proteins"/>
    <property type="match status" value="1"/>
</dbReference>
<dbReference type="InterPro" id="IPR014464">
    <property type="entry name" value="CvfB_fam"/>
</dbReference>
<dbReference type="Pfam" id="PF13509">
    <property type="entry name" value="S1_2"/>
    <property type="match status" value="1"/>
</dbReference>
<gene>
    <name evidence="3" type="ORF">H9895_02850</name>
</gene>
<dbReference type="SMART" id="SM00316">
    <property type="entry name" value="S1"/>
    <property type="match status" value="1"/>
</dbReference>
<sequence>MEKLNVGTIHAMHVLGQLENDDKYVVQKGRTEALLQTEKSYDPGDLVDVFVYKNEQKKFMATDQIPPVIVGTYGWVDVVDVIPHLGAFISIGVGEDILVFKEDLPAFKSVWPEREDKLFVTLKADSKDRLLAIPAKESYFQDMFQFANDVDLNEQVTGRVIRVDREGAVIYTDDGYRGFIHNTEREKEPRLGQSVTGRIIEVKEDGSLNISLLPMKHERLDDDAEKILAYLTEVGGEMDFWDKSDAEAIKRTFHMSKSAFKRALGRLMKHGKITQQDGKTKLN</sequence>
<dbReference type="InterPro" id="IPR048588">
    <property type="entry name" value="CvfB_S1_2nd"/>
</dbReference>
<accession>A0A9D1PLF4</accession>
<dbReference type="Pfam" id="PF17783">
    <property type="entry name" value="WHD_CvfB"/>
    <property type="match status" value="1"/>
</dbReference>
<dbReference type="PIRSF" id="PIRSF012524">
    <property type="entry name" value="YitL_S1"/>
    <property type="match status" value="1"/>
</dbReference>
<dbReference type="EMBL" id="DXHX01000040">
    <property type="protein sequence ID" value="HIV74001.1"/>
    <property type="molecule type" value="Genomic_DNA"/>
</dbReference>
<dbReference type="InterPro" id="IPR040764">
    <property type="entry name" value="CvfB_WH"/>
</dbReference>
<organism evidence="3 4">
    <name type="scientific">Candidatus Pseudogracilibacillus intestinigallinarum</name>
    <dbReference type="NCBI Taxonomy" id="2838742"/>
    <lineage>
        <taxon>Bacteria</taxon>
        <taxon>Bacillati</taxon>
        <taxon>Bacillota</taxon>
        <taxon>Bacilli</taxon>
        <taxon>Bacillales</taxon>
        <taxon>Bacillaceae</taxon>
        <taxon>Pseudogracilibacillus</taxon>
    </lineage>
</organism>
<comment type="similarity">
    <text evidence="1">Belongs to the CvfB family.</text>
</comment>
<evidence type="ECO:0000256" key="1">
    <source>
        <dbReference type="PIRNR" id="PIRNR012524"/>
    </source>
</evidence>
<name>A0A9D1PLF4_9BACI</name>
<dbReference type="PROSITE" id="PS50126">
    <property type="entry name" value="S1"/>
    <property type="match status" value="1"/>
</dbReference>
<dbReference type="Gene3D" id="2.40.50.330">
    <property type="match status" value="1"/>
</dbReference>
<reference evidence="3" key="2">
    <citation type="submission" date="2021-04" db="EMBL/GenBank/DDBJ databases">
        <authorList>
            <person name="Gilroy R."/>
        </authorList>
    </citation>
    <scope>NUCLEOTIDE SEQUENCE</scope>
    <source>
        <strain evidence="3">CHK169-2315</strain>
    </source>
</reference>
<evidence type="ECO:0000313" key="3">
    <source>
        <dbReference type="EMBL" id="HIV74001.1"/>
    </source>
</evidence>
<protein>
    <recommendedName>
        <fullName evidence="2">S1 motif domain-containing protein</fullName>
    </recommendedName>
</protein>
<dbReference type="GO" id="GO:0003676">
    <property type="term" value="F:nucleic acid binding"/>
    <property type="evidence" value="ECO:0007669"/>
    <property type="project" value="InterPro"/>
</dbReference>
<evidence type="ECO:0000313" key="4">
    <source>
        <dbReference type="Proteomes" id="UP000823937"/>
    </source>
</evidence>
<dbReference type="PANTHER" id="PTHR37296:SF1">
    <property type="entry name" value="CONSERVED VIRULENCE FACTOR B"/>
    <property type="match status" value="1"/>
</dbReference>
<dbReference type="Gene3D" id="1.10.10.10">
    <property type="entry name" value="Winged helix-like DNA-binding domain superfamily/Winged helix DNA-binding domain"/>
    <property type="match status" value="1"/>
</dbReference>
<dbReference type="InterPro" id="IPR039566">
    <property type="entry name" value="CvfB_S1_st"/>
</dbReference>
<dbReference type="Pfam" id="PF21543">
    <property type="entry name" value="CvfB_2nd"/>
    <property type="match status" value="1"/>
</dbReference>
<dbReference type="Proteomes" id="UP000823937">
    <property type="component" value="Unassembled WGS sequence"/>
</dbReference>
<dbReference type="AlphaFoldDB" id="A0A9D1PLF4"/>
<dbReference type="InterPro" id="IPR048587">
    <property type="entry name" value="CvfB_S1_3rd"/>
</dbReference>
<dbReference type="Gene3D" id="2.40.50.140">
    <property type="entry name" value="Nucleic acid-binding proteins"/>
    <property type="match status" value="2"/>
</dbReference>
<dbReference type="InterPro" id="IPR003029">
    <property type="entry name" value="S1_domain"/>
</dbReference>
<proteinExistence type="inferred from homology"/>
<dbReference type="InterPro" id="IPR036388">
    <property type="entry name" value="WH-like_DNA-bd_sf"/>
</dbReference>
<dbReference type="PANTHER" id="PTHR37296">
    <property type="entry name" value="CONSERVED VIRULENCE FACTOR B"/>
    <property type="match status" value="1"/>
</dbReference>
<dbReference type="InterPro" id="IPR012340">
    <property type="entry name" value="NA-bd_OB-fold"/>
</dbReference>
<dbReference type="Pfam" id="PF21191">
    <property type="entry name" value="CvfB_1st"/>
    <property type="match status" value="1"/>
</dbReference>